<dbReference type="OrthoDB" id="9772736at2"/>
<dbReference type="AlphaFoldDB" id="A0A396ZDS5"/>
<dbReference type="PANTHER" id="PTHR43656">
    <property type="entry name" value="BINDING OXIDOREDUCTASE, PUTATIVE (AFU_ORTHOLOGUE AFUA_2G08260)-RELATED"/>
    <property type="match status" value="1"/>
</dbReference>
<proteinExistence type="predicted"/>
<evidence type="ECO:0000256" key="2">
    <source>
        <dbReference type="ARBA" id="ARBA00023002"/>
    </source>
</evidence>
<accession>A0A396ZDS5</accession>
<dbReference type="SUPFAM" id="SSF51395">
    <property type="entry name" value="FMN-linked oxidoreductases"/>
    <property type="match status" value="1"/>
</dbReference>
<keyword evidence="2" id="KW-0560">Oxidoreductase</keyword>
<name>A0A396ZDS5_9LEPT</name>
<comment type="caution">
    <text evidence="4">The sequence shown here is derived from an EMBL/GenBank/DDBJ whole genome shotgun (WGS) entry which is preliminary data.</text>
</comment>
<dbReference type="Pfam" id="PF00724">
    <property type="entry name" value="Oxidored_FMN"/>
    <property type="match status" value="1"/>
</dbReference>
<evidence type="ECO:0000313" key="5">
    <source>
        <dbReference type="Proteomes" id="UP000265798"/>
    </source>
</evidence>
<keyword evidence="1" id="KW-0285">Flavoprotein</keyword>
<evidence type="ECO:0000256" key="1">
    <source>
        <dbReference type="ARBA" id="ARBA00022630"/>
    </source>
</evidence>
<dbReference type="InterPro" id="IPR051799">
    <property type="entry name" value="NADH_flavin_oxidoreductase"/>
</dbReference>
<dbReference type="Proteomes" id="UP000265798">
    <property type="component" value="Unassembled WGS sequence"/>
</dbReference>
<evidence type="ECO:0000259" key="3">
    <source>
        <dbReference type="Pfam" id="PF00724"/>
    </source>
</evidence>
<dbReference type="InterPro" id="IPR013785">
    <property type="entry name" value="Aldolase_TIM"/>
</dbReference>
<dbReference type="GO" id="GO:0010181">
    <property type="term" value="F:FMN binding"/>
    <property type="evidence" value="ECO:0007669"/>
    <property type="project" value="InterPro"/>
</dbReference>
<dbReference type="EMBL" id="QHCT01000001">
    <property type="protein sequence ID" value="RHX91887.1"/>
    <property type="molecule type" value="Genomic_DNA"/>
</dbReference>
<protein>
    <submittedName>
        <fullName evidence="4">NADH oxidase</fullName>
    </submittedName>
</protein>
<dbReference type="CDD" id="cd04733">
    <property type="entry name" value="OYE_like_2_FMN"/>
    <property type="match status" value="1"/>
</dbReference>
<dbReference type="PANTHER" id="PTHR43656:SF2">
    <property type="entry name" value="BINDING OXIDOREDUCTASE, PUTATIVE (AFU_ORTHOLOGUE AFUA_2G08260)-RELATED"/>
    <property type="match status" value="1"/>
</dbReference>
<reference evidence="5" key="1">
    <citation type="submission" date="2018-05" db="EMBL/GenBank/DDBJ databases">
        <title>Leptospira yasudae sp. nov. and Leptospira stimsonii sp. nov., two pathogenic species of the genus Leptospira isolated from environmental sources.</title>
        <authorList>
            <person name="Casanovas-Massana A."/>
            <person name="Hamond C."/>
            <person name="Santos L.A."/>
            <person name="Hacker K.P."/>
            <person name="Balassiano I."/>
            <person name="Medeiros M.A."/>
            <person name="Reis M.G."/>
            <person name="Ko A.I."/>
            <person name="Wunder E.A."/>
        </authorList>
    </citation>
    <scope>NUCLEOTIDE SEQUENCE [LARGE SCALE GENOMIC DNA]</scope>
    <source>
        <strain evidence="5">Yale</strain>
    </source>
</reference>
<feature type="domain" description="NADH:flavin oxidoreductase/NADH oxidase N-terminal" evidence="3">
    <location>
        <begin position="8"/>
        <end position="345"/>
    </location>
</feature>
<gene>
    <name evidence="4" type="ORF">DLM75_01180</name>
</gene>
<evidence type="ECO:0000313" key="4">
    <source>
        <dbReference type="EMBL" id="RHX91887.1"/>
    </source>
</evidence>
<dbReference type="InterPro" id="IPR001155">
    <property type="entry name" value="OxRdtase_FMN_N"/>
</dbReference>
<dbReference type="GO" id="GO:0016491">
    <property type="term" value="F:oxidoreductase activity"/>
    <property type="evidence" value="ECO:0007669"/>
    <property type="project" value="UniProtKB-KW"/>
</dbReference>
<dbReference type="RefSeq" id="WP_118966738.1">
    <property type="nucleotide sequence ID" value="NZ_QHCT01000001.1"/>
</dbReference>
<sequence>MSTSASPLSQPLRLPNGQVLPNRIAKASMEESLADDLFLPGEQMIQLYKRWGQGGAGLLLTGNAMVDTYALTGPGNVIVRDNGSLDRFKRWAEVGKSGGSKMWMQINHPGRQVFGFISETPVAPSAVKVHIPGRMFAKVFGTPRALTEDEIRKIIERFIQAALIAEKAGFDGVEVHAAHGYLLNQFLSPLTNLREDQWGGSLENRARILLEIVNGIQAQTKKEFSIGVKLNSADFQGGGFKEEDAIRVIEMLNKTNIDLLEISGGNYESPAMQGGESNGTKKREAYFLEFAKKARSIATMPLMSTGGFRSKNVMEDAIKSGALDVIGIAAPFAFEPDSASKLLSGKTNSVDIKIPNLSNPTFNSLSKMSAIRLQLRRMGQGKEPKLPKSLIGNLILDQIRSRRNAKRYKKFLKIFEFQNAFKKPAETKTS</sequence>
<organism evidence="4 5">
    <name type="scientific">Leptospira stimsonii</name>
    <dbReference type="NCBI Taxonomy" id="2202203"/>
    <lineage>
        <taxon>Bacteria</taxon>
        <taxon>Pseudomonadati</taxon>
        <taxon>Spirochaetota</taxon>
        <taxon>Spirochaetia</taxon>
        <taxon>Leptospirales</taxon>
        <taxon>Leptospiraceae</taxon>
        <taxon>Leptospira</taxon>
    </lineage>
</organism>
<dbReference type="Gene3D" id="3.20.20.70">
    <property type="entry name" value="Aldolase class I"/>
    <property type="match status" value="1"/>
</dbReference>